<gene>
    <name evidence="3" type="ORF">GA0074696_0918</name>
</gene>
<dbReference type="EMBL" id="LT607410">
    <property type="protein sequence ID" value="SCE79690.1"/>
    <property type="molecule type" value="Genomic_DNA"/>
</dbReference>
<evidence type="ECO:0000256" key="1">
    <source>
        <dbReference type="SAM" id="MobiDB-lite"/>
    </source>
</evidence>
<keyword evidence="2" id="KW-0472">Membrane</keyword>
<proteinExistence type="predicted"/>
<feature type="region of interest" description="Disordered" evidence="1">
    <location>
        <begin position="1"/>
        <end position="37"/>
    </location>
</feature>
<evidence type="ECO:0000256" key="2">
    <source>
        <dbReference type="SAM" id="Phobius"/>
    </source>
</evidence>
<name>A0A1C4V6T7_9ACTN</name>
<evidence type="ECO:0000313" key="3">
    <source>
        <dbReference type="EMBL" id="SCE79690.1"/>
    </source>
</evidence>
<accession>A0A1C4V6T7</accession>
<feature type="compositionally biased region" description="Polar residues" evidence="1">
    <location>
        <begin position="1"/>
        <end position="10"/>
    </location>
</feature>
<keyword evidence="2" id="KW-0812">Transmembrane</keyword>
<dbReference type="AlphaFoldDB" id="A0A1C4V6T7"/>
<feature type="transmembrane region" description="Helical" evidence="2">
    <location>
        <begin position="41"/>
        <end position="64"/>
    </location>
</feature>
<dbReference type="Proteomes" id="UP000198228">
    <property type="component" value="Chromosome I"/>
</dbReference>
<feature type="compositionally biased region" description="Low complexity" evidence="1">
    <location>
        <begin position="27"/>
        <end position="37"/>
    </location>
</feature>
<reference evidence="3 4" key="1">
    <citation type="submission" date="2016-06" db="EMBL/GenBank/DDBJ databases">
        <authorList>
            <person name="Kjaerup R.B."/>
            <person name="Dalgaard T.S."/>
            <person name="Juul-Madsen H.R."/>
        </authorList>
    </citation>
    <scope>NUCLEOTIDE SEQUENCE [LARGE SCALE GENOMIC DNA]</scope>
    <source>
        <strain evidence="3 4">DSM 43821</strain>
    </source>
</reference>
<evidence type="ECO:0000313" key="4">
    <source>
        <dbReference type="Proteomes" id="UP000198228"/>
    </source>
</evidence>
<protein>
    <submittedName>
        <fullName evidence="3">Uncharacterized protein</fullName>
    </submittedName>
</protein>
<dbReference type="RefSeq" id="WP_088959932.1">
    <property type="nucleotide sequence ID" value="NZ_LT607410.1"/>
</dbReference>
<organism evidence="3 4">
    <name type="scientific">Micromonospora purpureochromogenes</name>
    <dbReference type="NCBI Taxonomy" id="47872"/>
    <lineage>
        <taxon>Bacteria</taxon>
        <taxon>Bacillati</taxon>
        <taxon>Actinomycetota</taxon>
        <taxon>Actinomycetes</taxon>
        <taxon>Micromonosporales</taxon>
        <taxon>Micromonosporaceae</taxon>
        <taxon>Micromonospora</taxon>
    </lineage>
</organism>
<keyword evidence="2" id="KW-1133">Transmembrane helix</keyword>
<sequence length="187" mass="20129">MQPPAGSQVSRVPAQRTPPDQLPPSAAPAAPQQQPRRTRTVLTVVAGVLALLCVSGAVIGYVLYDRAATPDRSAPDVVVDNYLREYLVNRNDARASLLVCEGNADLGAVRALRSEAEQREATFNVVVRVSWGPLVRAKSADGESVSTTMTIAGSSDGQQRSSRREDWTFEVVDIKDGWRVCGARKVA</sequence>